<dbReference type="Pfam" id="PF00808">
    <property type="entry name" value="CBFD_NFYB_HMF"/>
    <property type="match status" value="1"/>
</dbReference>
<evidence type="ECO:0000256" key="2">
    <source>
        <dbReference type="ARBA" id="ARBA00009053"/>
    </source>
</evidence>
<dbReference type="GO" id="GO:0000978">
    <property type="term" value="F:RNA polymerase II cis-regulatory region sequence-specific DNA binding"/>
    <property type="evidence" value="ECO:0007669"/>
    <property type="project" value="TreeGrafter"/>
</dbReference>
<dbReference type="PANTHER" id="PTHR11064">
    <property type="entry name" value="CCAAT-BINDING TRANSCRIPTION FACTOR-RELATED"/>
    <property type="match status" value="1"/>
</dbReference>
<comment type="caution">
    <text evidence="9">The sequence shown here is derived from an EMBL/GenBank/DDBJ whole genome shotgun (WGS) entry which is preliminary data.</text>
</comment>
<evidence type="ECO:0000256" key="6">
    <source>
        <dbReference type="ARBA" id="ARBA00023163"/>
    </source>
</evidence>
<organism evidence="9 10">
    <name type="scientific">Ceratopteris richardii</name>
    <name type="common">Triangle waterfern</name>
    <dbReference type="NCBI Taxonomy" id="49495"/>
    <lineage>
        <taxon>Eukaryota</taxon>
        <taxon>Viridiplantae</taxon>
        <taxon>Streptophyta</taxon>
        <taxon>Embryophyta</taxon>
        <taxon>Tracheophyta</taxon>
        <taxon>Polypodiopsida</taxon>
        <taxon>Polypodiidae</taxon>
        <taxon>Polypodiales</taxon>
        <taxon>Pteridineae</taxon>
        <taxon>Pteridaceae</taxon>
        <taxon>Parkerioideae</taxon>
        <taxon>Ceratopteris</taxon>
    </lineage>
</organism>
<dbReference type="GO" id="GO:0016602">
    <property type="term" value="C:CCAAT-binding factor complex"/>
    <property type="evidence" value="ECO:0007669"/>
    <property type="project" value="InterPro"/>
</dbReference>
<keyword evidence="6" id="KW-0804">Transcription</keyword>
<dbReference type="InterPro" id="IPR009072">
    <property type="entry name" value="Histone-fold"/>
</dbReference>
<evidence type="ECO:0000256" key="5">
    <source>
        <dbReference type="ARBA" id="ARBA00023159"/>
    </source>
</evidence>
<evidence type="ECO:0000259" key="8">
    <source>
        <dbReference type="Pfam" id="PF00808"/>
    </source>
</evidence>
<evidence type="ECO:0000313" key="10">
    <source>
        <dbReference type="Proteomes" id="UP000825935"/>
    </source>
</evidence>
<evidence type="ECO:0000256" key="3">
    <source>
        <dbReference type="ARBA" id="ARBA00023015"/>
    </source>
</evidence>
<protein>
    <recommendedName>
        <fullName evidence="8">Transcription factor CBF/NF-Y/archaeal histone domain-containing protein</fullName>
    </recommendedName>
</protein>
<comment type="similarity">
    <text evidence="2">Belongs to the NFYB/HAP3 subunit family.</text>
</comment>
<evidence type="ECO:0000256" key="4">
    <source>
        <dbReference type="ARBA" id="ARBA00023125"/>
    </source>
</evidence>
<sequence length="197" mass="22172">MEGAGPMIENGANVDVTMTGNTLISGAAPNGREQDRLMPVANVIRMMRKVLPSSAKIADDAKETIQECVSEFISFVTSEANYRCQREQRRTITAEDLMWAMCKLGFDNYIHPLSIYLQRFREIEGGDHRSSSKREFLPILKKDPQVAACPIRPSQGVNMMDIYAKSVCDAHMIEEYPQSITSMSMTPQLDPFSHHQI</sequence>
<dbReference type="Gene3D" id="1.10.20.10">
    <property type="entry name" value="Histone, subunit A"/>
    <property type="match status" value="1"/>
</dbReference>
<keyword evidence="10" id="KW-1185">Reference proteome</keyword>
<dbReference type="PRINTS" id="PR00615">
    <property type="entry name" value="CCAATSUBUNTA"/>
</dbReference>
<dbReference type="GO" id="GO:0001228">
    <property type="term" value="F:DNA-binding transcription activator activity, RNA polymerase II-specific"/>
    <property type="evidence" value="ECO:0007669"/>
    <property type="project" value="InterPro"/>
</dbReference>
<dbReference type="GO" id="GO:0009738">
    <property type="term" value="P:abscisic acid-activated signaling pathway"/>
    <property type="evidence" value="ECO:0007669"/>
    <property type="project" value="UniProtKB-ARBA"/>
</dbReference>
<keyword evidence="5" id="KW-0010">Activator</keyword>
<feature type="domain" description="Transcription factor CBF/NF-Y/archaeal histone" evidence="8">
    <location>
        <begin position="38"/>
        <end position="101"/>
    </location>
</feature>
<proteinExistence type="inferred from homology"/>
<keyword evidence="3" id="KW-0805">Transcription regulation</keyword>
<dbReference type="FunFam" id="1.10.20.10:FF:000049">
    <property type="entry name" value="Nuclear transcription factor Y subunit B-6"/>
    <property type="match status" value="1"/>
</dbReference>
<name>A0A8T2UEX4_CERRI</name>
<dbReference type="InterPro" id="IPR003958">
    <property type="entry name" value="CBFA_NFYB_domain"/>
</dbReference>
<evidence type="ECO:0000256" key="7">
    <source>
        <dbReference type="ARBA" id="ARBA00023242"/>
    </source>
</evidence>
<keyword evidence="7" id="KW-0539">Nucleus</keyword>
<dbReference type="GO" id="GO:0046982">
    <property type="term" value="F:protein heterodimerization activity"/>
    <property type="evidence" value="ECO:0007669"/>
    <property type="project" value="InterPro"/>
</dbReference>
<keyword evidence="4" id="KW-0238">DNA-binding</keyword>
<evidence type="ECO:0000313" key="9">
    <source>
        <dbReference type="EMBL" id="KAH7431834.1"/>
    </source>
</evidence>
<gene>
    <name evidence="9" type="ORF">KP509_08G068900</name>
</gene>
<dbReference type="AlphaFoldDB" id="A0A8T2UEX4"/>
<reference evidence="9" key="1">
    <citation type="submission" date="2021-08" db="EMBL/GenBank/DDBJ databases">
        <title>WGS assembly of Ceratopteris richardii.</title>
        <authorList>
            <person name="Marchant D.B."/>
            <person name="Chen G."/>
            <person name="Jenkins J."/>
            <person name="Shu S."/>
            <person name="Leebens-Mack J."/>
            <person name="Grimwood J."/>
            <person name="Schmutz J."/>
            <person name="Soltis P."/>
            <person name="Soltis D."/>
            <person name="Chen Z.-H."/>
        </authorList>
    </citation>
    <scope>NUCLEOTIDE SEQUENCE</scope>
    <source>
        <strain evidence="9">Whitten #5841</strain>
        <tissue evidence="9">Leaf</tissue>
    </source>
</reference>
<dbReference type="PANTHER" id="PTHR11064:SF196">
    <property type="entry name" value="NUCLEAR TRANSCRIPTION FACTOR Y SUBUNIT B-6"/>
    <property type="match status" value="1"/>
</dbReference>
<dbReference type="SUPFAM" id="SSF47113">
    <property type="entry name" value="Histone-fold"/>
    <property type="match status" value="1"/>
</dbReference>
<dbReference type="OrthoDB" id="386949at2759"/>
<accession>A0A8T2UEX4</accession>
<dbReference type="CDD" id="cd22907">
    <property type="entry name" value="HFD_NFYB"/>
    <property type="match status" value="1"/>
</dbReference>
<dbReference type="InterPro" id="IPR027113">
    <property type="entry name" value="Transc_fact_NFYB/HAP3"/>
</dbReference>
<evidence type="ECO:0000256" key="1">
    <source>
        <dbReference type="ARBA" id="ARBA00004123"/>
    </source>
</evidence>
<comment type="subcellular location">
    <subcellularLocation>
        <location evidence="1">Nucleus</location>
    </subcellularLocation>
</comment>
<dbReference type="EMBL" id="CM035413">
    <property type="protein sequence ID" value="KAH7431834.1"/>
    <property type="molecule type" value="Genomic_DNA"/>
</dbReference>
<dbReference type="Proteomes" id="UP000825935">
    <property type="component" value="Chromosome 8"/>
</dbReference>